<dbReference type="FunFam" id="2.40.30.10:FF:000077">
    <property type="entry name" value="Putative translation elongation/initiation factor family protein"/>
    <property type="match status" value="1"/>
</dbReference>
<comment type="subcellular location">
    <subcellularLocation>
        <location evidence="1">Cytoplasm</location>
    </subcellularLocation>
</comment>
<dbReference type="STRING" id="93759.A0A1R3KPT0"/>
<dbReference type="AlphaFoldDB" id="A0A1R3KPT0"/>
<dbReference type="GO" id="GO:0005737">
    <property type="term" value="C:cytoplasm"/>
    <property type="evidence" value="ECO:0007669"/>
    <property type="project" value="UniProtKB-SubCell"/>
</dbReference>
<evidence type="ECO:0000256" key="4">
    <source>
        <dbReference type="ARBA" id="ARBA00022741"/>
    </source>
</evidence>
<dbReference type="FunFam" id="2.40.30.10:FF:000020">
    <property type="entry name" value="Translation elongation factor EF-1"/>
    <property type="match status" value="1"/>
</dbReference>
<dbReference type="EMBL" id="AWUE01012493">
    <property type="protein sequence ID" value="OMP09049.1"/>
    <property type="molecule type" value="Genomic_DNA"/>
</dbReference>
<dbReference type="Proteomes" id="UP000187203">
    <property type="component" value="Unassembled WGS sequence"/>
</dbReference>
<dbReference type="InterPro" id="IPR054696">
    <property type="entry name" value="GTP-eEF1A_C"/>
</dbReference>
<dbReference type="InterPro" id="IPR009001">
    <property type="entry name" value="Transl_elong_EF1A/Init_IF2_C"/>
</dbReference>
<evidence type="ECO:0000259" key="7">
    <source>
        <dbReference type="Pfam" id="PF22594"/>
    </source>
</evidence>
<dbReference type="Pfam" id="PF22594">
    <property type="entry name" value="GTP-eEF1A_C"/>
    <property type="match status" value="1"/>
</dbReference>
<dbReference type="InterPro" id="IPR004161">
    <property type="entry name" value="EFTu-like_2"/>
</dbReference>
<keyword evidence="3" id="KW-0963">Cytoplasm</keyword>
<keyword evidence="5" id="KW-0342">GTP-binding</keyword>
<protein>
    <recommendedName>
        <fullName evidence="10">Translation elongation/initiation factor/Ribosomal, beta-barrel</fullName>
    </recommendedName>
</protein>
<name>A0A1R3KPT0_9ROSI</name>
<dbReference type="InterPro" id="IPR009000">
    <property type="entry name" value="Transl_B-barrel_sf"/>
</dbReference>
<dbReference type="Pfam" id="PF03144">
    <property type="entry name" value="GTP_EFTU_D2"/>
    <property type="match status" value="1"/>
</dbReference>
<evidence type="ECO:0000256" key="2">
    <source>
        <dbReference type="ARBA" id="ARBA00022481"/>
    </source>
</evidence>
<dbReference type="SUPFAM" id="SSF50447">
    <property type="entry name" value="Translation proteins"/>
    <property type="match status" value="1"/>
</dbReference>
<accession>A0A1R3KPT0</accession>
<comment type="caution">
    <text evidence="8">The sequence shown here is derived from an EMBL/GenBank/DDBJ whole genome shotgun (WGS) entry which is preliminary data.</text>
</comment>
<dbReference type="SUPFAM" id="SSF50465">
    <property type="entry name" value="EF-Tu/eEF-1alpha/eIF2-gamma C-terminal domain"/>
    <property type="match status" value="1"/>
</dbReference>
<sequence>MGTVVMGKVESGSVREGDSLVVMPNKASVKVLAVYCDEDKVRCAGPGENLRVRLSGIEEEDILSGFVLSSVAKPIAAVTEFTAQLQILELLENAIFTAGYKAVLHIHAVVEECEIVELLQQIDPKTKKPMKKKVLFVKNGAVVVCRVQVNNLICVENFSDFPQLGRFTLRTEGKTIAVGKVTGLPSSSSA</sequence>
<evidence type="ECO:0000256" key="3">
    <source>
        <dbReference type="ARBA" id="ARBA00022490"/>
    </source>
</evidence>
<evidence type="ECO:0000256" key="5">
    <source>
        <dbReference type="ARBA" id="ARBA00023134"/>
    </source>
</evidence>
<reference evidence="9" key="1">
    <citation type="submission" date="2013-09" db="EMBL/GenBank/DDBJ databases">
        <title>Corchorus olitorius genome sequencing.</title>
        <authorList>
            <person name="Alam M."/>
            <person name="Haque M.S."/>
            <person name="Islam M.S."/>
            <person name="Emdad E.M."/>
            <person name="Islam M.M."/>
            <person name="Ahmed B."/>
            <person name="Halim A."/>
            <person name="Hossen Q.M.M."/>
            <person name="Hossain M.Z."/>
            <person name="Ahmed R."/>
            <person name="Khan M.M."/>
            <person name="Islam R."/>
            <person name="Rashid M.M."/>
            <person name="Khan S.A."/>
            <person name="Rahman M.S."/>
            <person name="Alam M."/>
            <person name="Yahiya A.S."/>
            <person name="Khan M.S."/>
            <person name="Azam M.S."/>
            <person name="Haque T."/>
            <person name="Lashkar M.Z.H."/>
            <person name="Akhand A.I."/>
            <person name="Morshed G."/>
            <person name="Roy S."/>
            <person name="Uddin K.S."/>
            <person name="Rabeya T."/>
            <person name="Hossain A.S."/>
            <person name="Chowdhury A."/>
            <person name="Snigdha A.R."/>
            <person name="Mortoza M.S."/>
            <person name="Matin S.A."/>
            <person name="Hoque S.M.E."/>
            <person name="Islam M.K."/>
            <person name="Roy D.K."/>
            <person name="Haider R."/>
            <person name="Moosa M.M."/>
            <person name="Elias S.M."/>
            <person name="Hasan A.M."/>
            <person name="Jahan S."/>
            <person name="Shafiuddin M."/>
            <person name="Mahmood N."/>
            <person name="Shommy N.S."/>
        </authorList>
    </citation>
    <scope>NUCLEOTIDE SEQUENCE [LARGE SCALE GENOMIC DNA]</scope>
    <source>
        <strain evidence="9">cv. O-4</strain>
    </source>
</reference>
<dbReference type="Gene3D" id="2.40.30.10">
    <property type="entry name" value="Translation factors"/>
    <property type="match status" value="2"/>
</dbReference>
<dbReference type="PANTHER" id="PTHR23115">
    <property type="entry name" value="TRANSLATION FACTOR"/>
    <property type="match status" value="1"/>
</dbReference>
<feature type="domain" description="Translation elongation factor EFTu-like" evidence="6">
    <location>
        <begin position="2"/>
        <end position="68"/>
    </location>
</feature>
<proteinExistence type="predicted"/>
<keyword evidence="2" id="KW-0488">Methylation</keyword>
<organism evidence="8 9">
    <name type="scientific">Corchorus olitorius</name>
    <dbReference type="NCBI Taxonomy" id="93759"/>
    <lineage>
        <taxon>Eukaryota</taxon>
        <taxon>Viridiplantae</taxon>
        <taxon>Streptophyta</taxon>
        <taxon>Embryophyta</taxon>
        <taxon>Tracheophyta</taxon>
        <taxon>Spermatophyta</taxon>
        <taxon>Magnoliopsida</taxon>
        <taxon>eudicotyledons</taxon>
        <taxon>Gunneridae</taxon>
        <taxon>Pentapetalae</taxon>
        <taxon>rosids</taxon>
        <taxon>malvids</taxon>
        <taxon>Malvales</taxon>
        <taxon>Malvaceae</taxon>
        <taxon>Grewioideae</taxon>
        <taxon>Apeibeae</taxon>
        <taxon>Corchorus</taxon>
    </lineage>
</organism>
<evidence type="ECO:0000256" key="1">
    <source>
        <dbReference type="ARBA" id="ARBA00004496"/>
    </source>
</evidence>
<gene>
    <name evidence="8" type="ORF">COLO4_05855</name>
</gene>
<dbReference type="CDD" id="cd04089">
    <property type="entry name" value="eRF3_II"/>
    <property type="match status" value="1"/>
</dbReference>
<keyword evidence="9" id="KW-1185">Reference proteome</keyword>
<evidence type="ECO:0000313" key="9">
    <source>
        <dbReference type="Proteomes" id="UP000187203"/>
    </source>
</evidence>
<feature type="domain" description="GTP-eEF1A C-terminal" evidence="7">
    <location>
        <begin position="80"/>
        <end position="182"/>
    </location>
</feature>
<dbReference type="InterPro" id="IPR050100">
    <property type="entry name" value="TRAFAC_GTPase_members"/>
</dbReference>
<dbReference type="GO" id="GO:0005525">
    <property type="term" value="F:GTP binding"/>
    <property type="evidence" value="ECO:0007669"/>
    <property type="project" value="UniProtKB-KW"/>
</dbReference>
<evidence type="ECO:0000259" key="6">
    <source>
        <dbReference type="Pfam" id="PF03144"/>
    </source>
</evidence>
<evidence type="ECO:0008006" key="10">
    <source>
        <dbReference type="Google" id="ProtNLM"/>
    </source>
</evidence>
<evidence type="ECO:0000313" key="8">
    <source>
        <dbReference type="EMBL" id="OMP09049.1"/>
    </source>
</evidence>
<keyword evidence="4" id="KW-0547">Nucleotide-binding</keyword>
<dbReference type="OrthoDB" id="342024at2759"/>
<dbReference type="CDD" id="cd03704">
    <property type="entry name" value="eRF3_C_III"/>
    <property type="match status" value="1"/>
</dbReference>